<comment type="caution">
    <text evidence="3">The sequence shown here is derived from an EMBL/GenBank/DDBJ whole genome shotgun (WGS) entry which is preliminary data.</text>
</comment>
<dbReference type="PRINTS" id="PR00359">
    <property type="entry name" value="BP450"/>
</dbReference>
<dbReference type="PANTHER" id="PTHR46696">
    <property type="entry name" value="P450, PUTATIVE (EUROFUNG)-RELATED"/>
    <property type="match status" value="1"/>
</dbReference>
<dbReference type="Gene3D" id="1.10.630.10">
    <property type="entry name" value="Cytochrome P450"/>
    <property type="match status" value="1"/>
</dbReference>
<proteinExistence type="inferred from homology"/>
<keyword evidence="2" id="KW-0560">Oxidoreductase</keyword>
<organism evidence="3 4">
    <name type="scientific">Saccharopolyspora rosea</name>
    <dbReference type="NCBI Taxonomy" id="524884"/>
    <lineage>
        <taxon>Bacteria</taxon>
        <taxon>Bacillati</taxon>
        <taxon>Actinomycetota</taxon>
        <taxon>Actinomycetes</taxon>
        <taxon>Pseudonocardiales</taxon>
        <taxon>Pseudonocardiaceae</taxon>
        <taxon>Saccharopolyspora</taxon>
    </lineage>
</organism>
<keyword evidence="2" id="KW-0479">Metal-binding</keyword>
<evidence type="ECO:0000256" key="2">
    <source>
        <dbReference type="RuleBase" id="RU000461"/>
    </source>
</evidence>
<gene>
    <name evidence="3" type="ORF">ACFQ16_19045</name>
</gene>
<protein>
    <submittedName>
        <fullName evidence="3">Cytochrome P450</fullName>
    </submittedName>
</protein>
<evidence type="ECO:0000313" key="3">
    <source>
        <dbReference type="EMBL" id="MFD0921844.1"/>
    </source>
</evidence>
<dbReference type="InterPro" id="IPR036396">
    <property type="entry name" value="Cyt_P450_sf"/>
</dbReference>
<keyword evidence="2" id="KW-0408">Iron</keyword>
<dbReference type="RefSeq" id="WP_263253211.1">
    <property type="nucleotide sequence ID" value="NZ_BAABLT010000051.1"/>
</dbReference>
<name>A0ABW3FVJ1_9PSEU</name>
<dbReference type="InterPro" id="IPR017972">
    <property type="entry name" value="Cyt_P450_CS"/>
</dbReference>
<keyword evidence="2" id="KW-0349">Heme</keyword>
<comment type="similarity">
    <text evidence="1 2">Belongs to the cytochrome P450 family.</text>
</comment>
<dbReference type="PROSITE" id="PS00086">
    <property type="entry name" value="CYTOCHROME_P450"/>
    <property type="match status" value="1"/>
</dbReference>
<dbReference type="InterPro" id="IPR001128">
    <property type="entry name" value="Cyt_P450"/>
</dbReference>
<keyword evidence="4" id="KW-1185">Reference proteome</keyword>
<dbReference type="Pfam" id="PF00067">
    <property type="entry name" value="p450"/>
    <property type="match status" value="1"/>
</dbReference>
<dbReference type="Proteomes" id="UP001597018">
    <property type="component" value="Unassembled WGS sequence"/>
</dbReference>
<sequence length="399" mass="43473">MTGTLGDLDFTDCDFAFEDIPDLHRLLADLRARKPYALVPHGGRKAVLLLTEELVAAAFRDERTFPANAIYPYTTGAVLGRTLQCMTGREHRVNKALASPPFRRLASDALAASTIRPLAHRLVDDFADRGHADLVAEFAAPFPVRVISALLGLPEWDVDDMARWAHALFTFPLDPDGAVRASREFTERITPVLAERRAAPGDDLVSALVAHEVDGERLTDEEVLAFLRLLFPAGADTTHLALGSILSALLTHPDQLDRVRADEAEIRWAVAEGLRWEPPVALLPRVCPDAVTWQGIDIPAGTTMIFAITAANRDPAVYPEPDRFDITRRVLPSTAFGGGPHSCLGVWLAQAELRTALSVLLARLPGLRLREGAEPAAKVSSQIASALRGPDALHVEWDV</sequence>
<keyword evidence="2" id="KW-0503">Monooxygenase</keyword>
<accession>A0ABW3FVJ1</accession>
<dbReference type="SUPFAM" id="SSF48264">
    <property type="entry name" value="Cytochrome P450"/>
    <property type="match status" value="1"/>
</dbReference>
<evidence type="ECO:0000313" key="4">
    <source>
        <dbReference type="Proteomes" id="UP001597018"/>
    </source>
</evidence>
<dbReference type="InterPro" id="IPR002397">
    <property type="entry name" value="Cyt_P450_B"/>
</dbReference>
<evidence type="ECO:0000256" key="1">
    <source>
        <dbReference type="ARBA" id="ARBA00010617"/>
    </source>
</evidence>
<dbReference type="EMBL" id="JBHTIW010000016">
    <property type="protein sequence ID" value="MFD0921844.1"/>
    <property type="molecule type" value="Genomic_DNA"/>
</dbReference>
<dbReference type="PANTHER" id="PTHR46696:SF3">
    <property type="entry name" value="PULCHERRIMINIC ACID SYNTHASE"/>
    <property type="match status" value="1"/>
</dbReference>
<reference evidence="4" key="1">
    <citation type="journal article" date="2019" name="Int. J. Syst. Evol. Microbiol.">
        <title>The Global Catalogue of Microorganisms (GCM) 10K type strain sequencing project: providing services to taxonomists for standard genome sequencing and annotation.</title>
        <authorList>
            <consortium name="The Broad Institute Genomics Platform"/>
            <consortium name="The Broad Institute Genome Sequencing Center for Infectious Disease"/>
            <person name="Wu L."/>
            <person name="Ma J."/>
        </authorList>
    </citation>
    <scope>NUCLEOTIDE SEQUENCE [LARGE SCALE GENOMIC DNA]</scope>
    <source>
        <strain evidence="4">CCUG 56401</strain>
    </source>
</reference>